<proteinExistence type="predicted"/>
<dbReference type="Pfam" id="PF16964">
    <property type="entry name" value="TadF"/>
    <property type="match status" value="1"/>
</dbReference>
<keyword evidence="1" id="KW-0812">Transmembrane</keyword>
<dbReference type="EMBL" id="UGTA01000001">
    <property type="protein sequence ID" value="SUB58798.1"/>
    <property type="molecule type" value="Genomic_DNA"/>
</dbReference>
<keyword evidence="1" id="KW-1133">Transmembrane helix</keyword>
<gene>
    <name evidence="2" type="ORF">NCTC12872_00766</name>
</gene>
<keyword evidence="3" id="KW-1185">Reference proteome</keyword>
<dbReference type="Proteomes" id="UP000255417">
    <property type="component" value="Unassembled WGS sequence"/>
</dbReference>
<dbReference type="AlphaFoldDB" id="A0A379C9J4"/>
<evidence type="ECO:0000313" key="3">
    <source>
        <dbReference type="Proteomes" id="UP000255417"/>
    </source>
</evidence>
<protein>
    <recommendedName>
        <fullName evidence="4">Flp pilus assembly protein TadG</fullName>
    </recommendedName>
</protein>
<evidence type="ECO:0008006" key="4">
    <source>
        <dbReference type="Google" id="ProtNLM"/>
    </source>
</evidence>
<keyword evidence="1" id="KW-0472">Membrane</keyword>
<evidence type="ECO:0000313" key="2">
    <source>
        <dbReference type="EMBL" id="SUB58798.1"/>
    </source>
</evidence>
<reference evidence="2 3" key="1">
    <citation type="submission" date="2018-06" db="EMBL/GenBank/DDBJ databases">
        <authorList>
            <consortium name="Pathogen Informatics"/>
            <person name="Doyle S."/>
        </authorList>
    </citation>
    <scope>NUCLEOTIDE SEQUENCE [LARGE SCALE GENOMIC DNA]</scope>
    <source>
        <strain evidence="2 3">NCTC12872</strain>
    </source>
</reference>
<accession>A0A379C9J4</accession>
<sequence>MKDQYFNSKLLRRFIKNTKGAVAIEFVFMIIVLTIMLVFMADLALLRSHLGKMDNASYSLVNLLRERTQLYGKGHETLALSQMVNGKLENKDLSDFTKLAKHMMYGDANSKKELVVVLESLQFGESPIDAEPTVTHSFLGDKQRCEPATNLPSLKDIAPRSEVKETRTIPMYQVTICIKDYSIFKAIVLGESERSGRLLRSSSVAVGR</sequence>
<dbReference type="OrthoDB" id="7059416at2"/>
<feature type="transmembrane region" description="Helical" evidence="1">
    <location>
        <begin position="21"/>
        <end position="46"/>
    </location>
</feature>
<name>A0A379C9J4_9PAST</name>
<organism evidence="2 3">
    <name type="scientific">Phocoenobacter uteri</name>
    <dbReference type="NCBI Taxonomy" id="146806"/>
    <lineage>
        <taxon>Bacteria</taxon>
        <taxon>Pseudomonadati</taxon>
        <taxon>Pseudomonadota</taxon>
        <taxon>Gammaproteobacteria</taxon>
        <taxon>Pasteurellales</taxon>
        <taxon>Pasteurellaceae</taxon>
        <taxon>Phocoenobacter</taxon>
    </lineage>
</organism>
<dbReference type="RefSeq" id="WP_115315308.1">
    <property type="nucleotide sequence ID" value="NZ_LWIF01000001.1"/>
</dbReference>
<evidence type="ECO:0000256" key="1">
    <source>
        <dbReference type="SAM" id="Phobius"/>
    </source>
</evidence>
<dbReference type="InterPro" id="IPR031582">
    <property type="entry name" value="TadF"/>
</dbReference>